<sequence>MRQILLIFSLFCASYMTVNAQTNTWTGAGANTNWNTVANWSLNAVPTTANDVVIPTGFTVDINVVATTKSIVVQGNATLNISNNLSYLNASSFEANTTINWNTSTITGNGSVLNNMGSINVSSNNVTLASSTILTNNGTIKLTSSGDIYISTNGVINNTASGIIDFQGDNSGFAGSGAAPRIINNQGLIRTSFSDATHKSSIGVEMVNNGGTIQVNNGTLNFTSAGIELEGGVYNVVSGATLDWAATVSLSGTLTGNVQGDLIWRSLVNVLNSATFNFSGNKTVKWVSGRLTGGGTLNNQSEIEIQNSNVTIENVTTLTNNGQIILVGTGDIYISTNATLNNNTNGIIDFKGDGSGFSASGGMPRILNNKGLIKTSFNDISAKAIIAVELRNDNGTIQVESGTLDLTSSGTTLTDGTYNVYSGATLEWSSTVALAGTLSGLINGNFNWKSQVLVDQPAAFNFTGNKTVNWLSGTLAGSSALTNNSIIKVQNNNVTMAVGVTLNNNGQINLVGSGDVYMATGASLNNTATGIIDFSGNAAGFSGSGAAPRILNNQGTIKTSFADSTDKAVIGIELRNNGGVIQVENGTLDLTSSGIELNGGVYNVFSNGVLDWSSTVTLSGTLTGVVDGTINWKNTVAIIPSGTATYNFSGNKTVNWTSGYLSGGELINQSIIAIQTNNVTVNSGAVLTNTGEVNLMGSGDIYIATNSVVNNMTSGVIQFIGDGSGFSGSGGSPRILNNEGLLKTAFTNDIVSDKSNIGIEVTNKGIIDANTGTLSFSSTLDNQLDAIIKGIATINLPSAANFTNNGIFAPGGSPGVLTVVGNYKSSATSVLDVELNGLVQGTEYDLLAITGTNVVFDGDVNVTMGFDAAVGNSFTIATVSGTIATKSLTTPLTADYNGFRYTFNVTYPNDKAVRLTISSRVDIQPPTVVTQDVTLQLNASGTATLIASQVNNGSSDNGTSNANLVYTLSKTSFNCSNLGSNTVTLTVTDEAGNSASAPATITVEDVTAPIVTCPADQTVDVNAVEYTLPDYFGTGDLTVSDNCSFTVVQSPVAGTKLTHGIHNITFAVTDAAGNVATCNFDLTVNDLSLGIDDYELSDSDVLLFPNPVHHILTIKNVGHLELLSADIVDITGKTMNIINLQQMGLSKEISLENFASGMYFVKIKGKTGVLTKRIVKE</sequence>
<dbReference type="InterPro" id="IPR026444">
    <property type="entry name" value="Secre_tail"/>
</dbReference>
<feature type="chain" id="PRO_5046188717" evidence="3">
    <location>
        <begin position="21"/>
        <end position="1177"/>
    </location>
</feature>
<dbReference type="Pfam" id="PF18962">
    <property type="entry name" value="Por_Secre_tail"/>
    <property type="match status" value="1"/>
</dbReference>
<evidence type="ECO:0000256" key="1">
    <source>
        <dbReference type="ARBA" id="ARBA00022729"/>
    </source>
</evidence>
<evidence type="ECO:0000256" key="3">
    <source>
        <dbReference type="SAM" id="SignalP"/>
    </source>
</evidence>
<feature type="domain" description="HYR" evidence="4">
    <location>
        <begin position="1004"/>
        <end position="1086"/>
    </location>
</feature>
<gene>
    <name evidence="5" type="ORF">J4051_15600</name>
</gene>
<evidence type="ECO:0000259" key="4">
    <source>
        <dbReference type="PROSITE" id="PS50825"/>
    </source>
</evidence>
<reference evidence="5 6" key="1">
    <citation type="submission" date="2021-03" db="EMBL/GenBank/DDBJ databases">
        <title>Gelidibacter sp. nov., isolated from costal sediment.</title>
        <authorList>
            <person name="Lun K.-Y."/>
        </authorList>
    </citation>
    <scope>NUCLEOTIDE SEQUENCE [LARGE SCALE GENOMIC DNA]</scope>
    <source>
        <strain evidence="5 6">DF109</strain>
    </source>
</reference>
<dbReference type="NCBIfam" id="TIGR04183">
    <property type="entry name" value="Por_Secre_tail"/>
    <property type="match status" value="1"/>
</dbReference>
<proteinExistence type="predicted"/>
<dbReference type="PROSITE" id="PS50825">
    <property type="entry name" value="HYR"/>
    <property type="match status" value="1"/>
</dbReference>
<feature type="signal peptide" evidence="3">
    <location>
        <begin position="1"/>
        <end position="20"/>
    </location>
</feature>
<keyword evidence="2" id="KW-0677">Repeat</keyword>
<keyword evidence="6" id="KW-1185">Reference proteome</keyword>
<dbReference type="Gene3D" id="2.60.40.10">
    <property type="entry name" value="Immunoglobulins"/>
    <property type="match status" value="1"/>
</dbReference>
<evidence type="ECO:0000313" key="6">
    <source>
        <dbReference type="Proteomes" id="UP000681315"/>
    </source>
</evidence>
<comment type="caution">
    <text evidence="5">The sequence shown here is derived from an EMBL/GenBank/DDBJ whole genome shotgun (WGS) entry which is preliminary data.</text>
</comment>
<dbReference type="InterPro" id="IPR013783">
    <property type="entry name" value="Ig-like_fold"/>
</dbReference>
<name>A0ABS3SVG3_9FLAO</name>
<dbReference type="Pfam" id="PF02494">
    <property type="entry name" value="HYR"/>
    <property type="match status" value="1"/>
</dbReference>
<dbReference type="InterPro" id="IPR003410">
    <property type="entry name" value="HYR_dom"/>
</dbReference>
<organism evidence="5 6">
    <name type="scientific">Gelidibacter pelagius</name>
    <dbReference type="NCBI Taxonomy" id="2819985"/>
    <lineage>
        <taxon>Bacteria</taxon>
        <taxon>Pseudomonadati</taxon>
        <taxon>Bacteroidota</taxon>
        <taxon>Flavobacteriia</taxon>
        <taxon>Flavobacteriales</taxon>
        <taxon>Flavobacteriaceae</taxon>
        <taxon>Gelidibacter</taxon>
    </lineage>
</organism>
<dbReference type="RefSeq" id="WP_208234813.1">
    <property type="nucleotide sequence ID" value="NZ_JAGEVG010000020.1"/>
</dbReference>
<protein>
    <submittedName>
        <fullName evidence="5">T9SS type A sorting domain-containing protein</fullName>
    </submittedName>
</protein>
<evidence type="ECO:0000313" key="5">
    <source>
        <dbReference type="EMBL" id="MBO3099705.1"/>
    </source>
</evidence>
<dbReference type="Proteomes" id="UP000681315">
    <property type="component" value="Unassembled WGS sequence"/>
</dbReference>
<keyword evidence="1 3" id="KW-0732">Signal</keyword>
<evidence type="ECO:0000256" key="2">
    <source>
        <dbReference type="ARBA" id="ARBA00022737"/>
    </source>
</evidence>
<accession>A0ABS3SVG3</accession>
<dbReference type="EMBL" id="JAGEVG010000020">
    <property type="protein sequence ID" value="MBO3099705.1"/>
    <property type="molecule type" value="Genomic_DNA"/>
</dbReference>